<dbReference type="EMBL" id="HE577330">
    <property type="protein sequence ID" value="CCD02560.1"/>
    <property type="molecule type" value="Genomic_DNA"/>
</dbReference>
<organism evidence="2 3">
    <name type="scientific">Azospirillum baldaniorum</name>
    <dbReference type="NCBI Taxonomy" id="1064539"/>
    <lineage>
        <taxon>Bacteria</taxon>
        <taxon>Pseudomonadati</taxon>
        <taxon>Pseudomonadota</taxon>
        <taxon>Alphaproteobacteria</taxon>
        <taxon>Rhodospirillales</taxon>
        <taxon>Azospirillaceae</taxon>
        <taxon>Azospirillum</taxon>
    </lineage>
</organism>
<name>A0A9P1NR67_9PROT</name>
<sequence length="151" mass="15955">MTTCFTWPVVVIDAARLPVIPSSAGGVAYSDCGGGGHKGGGLVQRPAVVSPRIAPSEARPAFPVPLPRRTMAWPDNGMDEPAAAAIWLAGATERFTQRNTTAQTAARQVEGTERSTKHSEIPRIHFQARRPKHLRSTGADQATGATASEDS</sequence>
<feature type="region of interest" description="Disordered" evidence="1">
    <location>
        <begin position="97"/>
        <end position="151"/>
    </location>
</feature>
<dbReference type="Proteomes" id="UP000007319">
    <property type="component" value="Plasmid AZOBR_p3"/>
</dbReference>
<accession>A0A9P1NR67</accession>
<protein>
    <submittedName>
        <fullName evidence="2">Uncharacterized protein</fullName>
    </submittedName>
</protein>
<evidence type="ECO:0000256" key="1">
    <source>
        <dbReference type="SAM" id="MobiDB-lite"/>
    </source>
</evidence>
<reference evidence="2 3" key="1">
    <citation type="journal article" date="2011" name="PLoS Genet.">
        <title>Azospirillum genomes reveal transition of bacteria from aquatic to terrestrial environments.</title>
        <authorList>
            <person name="Wisniewski-Dye F."/>
            <person name="Borziak K."/>
            <person name="Khalsa-Moyers G."/>
            <person name="Alexandre G."/>
            <person name="Sukharnikov L.O."/>
            <person name="Wuichet K."/>
            <person name="Hurst G.B."/>
            <person name="McDonald W.H."/>
            <person name="Robertson J.S."/>
            <person name="Barbe V."/>
            <person name="Calteau A."/>
            <person name="Rouy Z."/>
            <person name="Mangenot S."/>
            <person name="Prigent-Combaret C."/>
            <person name="Normand P."/>
            <person name="Boyer M."/>
            <person name="Siguier P."/>
            <person name="Dessaux Y."/>
            <person name="Elmerich C."/>
            <person name="Condemine G."/>
            <person name="Krishnen G."/>
            <person name="Kennedy I."/>
            <person name="Paterson A.H."/>
            <person name="Gonzalez V."/>
            <person name="Mavingui P."/>
            <person name="Zhulin I.B."/>
        </authorList>
    </citation>
    <scope>NUCLEOTIDE SEQUENCE [LARGE SCALE GENOMIC DNA]</scope>
    <source>
        <strain evidence="2 3">Sp245</strain>
    </source>
</reference>
<evidence type="ECO:0000313" key="3">
    <source>
        <dbReference type="Proteomes" id="UP000007319"/>
    </source>
</evidence>
<feature type="compositionally biased region" description="Basic residues" evidence="1">
    <location>
        <begin position="126"/>
        <end position="135"/>
    </location>
</feature>
<dbReference type="KEGG" id="abs:AZOBR_p310302"/>
<feature type="compositionally biased region" description="Polar residues" evidence="1">
    <location>
        <begin position="138"/>
        <end position="151"/>
    </location>
</feature>
<evidence type="ECO:0000313" key="2">
    <source>
        <dbReference type="EMBL" id="CCD02560.1"/>
    </source>
</evidence>
<proteinExistence type="predicted"/>
<keyword evidence="3" id="KW-1185">Reference proteome</keyword>
<geneLocation type="plasmid" evidence="2 3">
    <name>AZOBR_p3</name>
</geneLocation>
<feature type="compositionally biased region" description="Basic and acidic residues" evidence="1">
    <location>
        <begin position="110"/>
        <end position="123"/>
    </location>
</feature>
<gene>
    <name evidence="2" type="ORF">AZOBR_p310302</name>
</gene>
<keyword evidence="2" id="KW-0614">Plasmid</keyword>
<dbReference type="AlphaFoldDB" id="A0A9P1NR67"/>
<feature type="compositionally biased region" description="Low complexity" evidence="1">
    <location>
        <begin position="97"/>
        <end position="108"/>
    </location>
</feature>